<protein>
    <submittedName>
        <fullName evidence="2">Uncharacterized protein</fullName>
    </submittedName>
</protein>
<dbReference type="EnsemblMetazoa" id="GBRI012122-RA">
    <property type="protein sequence ID" value="GBRI012122-PA"/>
    <property type="gene ID" value="GBRI012122"/>
</dbReference>
<feature type="compositionally biased region" description="Polar residues" evidence="1">
    <location>
        <begin position="108"/>
        <end position="119"/>
    </location>
</feature>
<feature type="region of interest" description="Disordered" evidence="1">
    <location>
        <begin position="91"/>
        <end position="119"/>
    </location>
</feature>
<evidence type="ECO:0000313" key="2">
    <source>
        <dbReference type="EnsemblMetazoa" id="GBRI012122-PA"/>
    </source>
</evidence>
<keyword evidence="3" id="KW-1185">Reference proteome</keyword>
<organism evidence="2 3">
    <name type="scientific">Glossina brevipalpis</name>
    <dbReference type="NCBI Taxonomy" id="37001"/>
    <lineage>
        <taxon>Eukaryota</taxon>
        <taxon>Metazoa</taxon>
        <taxon>Ecdysozoa</taxon>
        <taxon>Arthropoda</taxon>
        <taxon>Hexapoda</taxon>
        <taxon>Insecta</taxon>
        <taxon>Pterygota</taxon>
        <taxon>Neoptera</taxon>
        <taxon>Endopterygota</taxon>
        <taxon>Diptera</taxon>
        <taxon>Brachycera</taxon>
        <taxon>Muscomorpha</taxon>
        <taxon>Hippoboscoidea</taxon>
        <taxon>Glossinidae</taxon>
        <taxon>Glossina</taxon>
    </lineage>
</organism>
<reference evidence="3" key="1">
    <citation type="submission" date="2014-03" db="EMBL/GenBank/DDBJ databases">
        <authorList>
            <person name="Aksoy S."/>
            <person name="Warren W."/>
            <person name="Wilson R.K."/>
        </authorList>
    </citation>
    <scope>NUCLEOTIDE SEQUENCE [LARGE SCALE GENOMIC DNA]</scope>
    <source>
        <strain evidence="3">IAEA</strain>
    </source>
</reference>
<accession>A0A1A9WAB5</accession>
<reference evidence="2" key="2">
    <citation type="submission" date="2020-05" db="UniProtKB">
        <authorList>
            <consortium name="EnsemblMetazoa"/>
        </authorList>
    </citation>
    <scope>IDENTIFICATION</scope>
    <source>
        <strain evidence="2">IAEA</strain>
    </source>
</reference>
<dbReference type="STRING" id="37001.A0A1A9WAB5"/>
<dbReference type="VEuPathDB" id="VectorBase:GBRI012122"/>
<proteinExistence type="predicted"/>
<evidence type="ECO:0000313" key="3">
    <source>
        <dbReference type="Proteomes" id="UP000091820"/>
    </source>
</evidence>
<sequence length="119" mass="13499">MRKSIQKARIAARNYANLSANSQTEDDEEIEENPPIKQQQQLQSHQTLEQITPKRPRRLHALKIMYLAKTMNKAISDEDDDEVEVMVDESKIASHAVQTPPSSPVKGLNSSAVNRRQVH</sequence>
<evidence type="ECO:0000256" key="1">
    <source>
        <dbReference type="SAM" id="MobiDB-lite"/>
    </source>
</evidence>
<name>A0A1A9WAB5_9MUSC</name>
<dbReference type="Proteomes" id="UP000091820">
    <property type="component" value="Unassembled WGS sequence"/>
</dbReference>
<feature type="compositionally biased region" description="Low complexity" evidence="1">
    <location>
        <begin position="33"/>
        <end position="50"/>
    </location>
</feature>
<dbReference type="AlphaFoldDB" id="A0A1A9WAB5"/>
<feature type="region of interest" description="Disordered" evidence="1">
    <location>
        <begin position="16"/>
        <end position="56"/>
    </location>
</feature>